<protein>
    <recommendedName>
        <fullName evidence="4">DUF401 family protein</fullName>
    </recommendedName>
</protein>
<dbReference type="AlphaFoldDB" id="A0A0C1QXQ1"/>
<keyword evidence="1" id="KW-0472">Membrane</keyword>
<feature type="transmembrane region" description="Helical" evidence="1">
    <location>
        <begin position="147"/>
        <end position="167"/>
    </location>
</feature>
<keyword evidence="1" id="KW-1133">Transmembrane helix</keyword>
<feature type="transmembrane region" description="Helical" evidence="1">
    <location>
        <begin position="179"/>
        <end position="200"/>
    </location>
</feature>
<dbReference type="RefSeq" id="WP_039645906.1">
    <property type="nucleotide sequence ID" value="NZ_JXBL01000001.1"/>
</dbReference>
<name>A0A0C1QXQ1_9BACT</name>
<feature type="transmembrane region" description="Helical" evidence="1">
    <location>
        <begin position="385"/>
        <end position="403"/>
    </location>
</feature>
<keyword evidence="3" id="KW-1185">Reference proteome</keyword>
<dbReference type="Pfam" id="PF04165">
    <property type="entry name" value="DUF401"/>
    <property type="match status" value="1"/>
</dbReference>
<accession>A0A0C1QXQ1</accession>
<dbReference type="EMBL" id="JXBL01000001">
    <property type="protein sequence ID" value="KIE42911.1"/>
    <property type="molecule type" value="Genomic_DNA"/>
</dbReference>
<reference evidence="2 3" key="1">
    <citation type="submission" date="2015-01" db="EMBL/GenBank/DDBJ databases">
        <title>Genome sequence of the anaerobic bacterium Geobacter soli GSS01, a dissimilatory Fe(III) reducer from soil.</title>
        <authorList>
            <person name="Yang G."/>
            <person name="Zhou S."/>
        </authorList>
    </citation>
    <scope>NUCLEOTIDE SEQUENCE [LARGE SCALE GENOMIC DNA]</scope>
    <source>
        <strain evidence="2 3">GSS01</strain>
    </source>
</reference>
<gene>
    <name evidence="2" type="ORF">SE37_09845</name>
</gene>
<dbReference type="PANTHER" id="PTHR39556:SF1">
    <property type="entry name" value="PROTEIN, PUTATIVE-RELATED"/>
    <property type="match status" value="1"/>
</dbReference>
<feature type="transmembrane region" description="Helical" evidence="1">
    <location>
        <begin position="304"/>
        <end position="332"/>
    </location>
</feature>
<evidence type="ECO:0008006" key="4">
    <source>
        <dbReference type="Google" id="ProtNLM"/>
    </source>
</evidence>
<dbReference type="PANTHER" id="PTHR39556">
    <property type="entry name" value="PROTEIN, PUTATIVE-RELATED"/>
    <property type="match status" value="1"/>
</dbReference>
<feature type="transmembrane region" description="Helical" evidence="1">
    <location>
        <begin position="212"/>
        <end position="231"/>
    </location>
</feature>
<evidence type="ECO:0000313" key="2">
    <source>
        <dbReference type="EMBL" id="KIE42911.1"/>
    </source>
</evidence>
<evidence type="ECO:0000256" key="1">
    <source>
        <dbReference type="SAM" id="Phobius"/>
    </source>
</evidence>
<feature type="transmembrane region" description="Helical" evidence="1">
    <location>
        <begin position="344"/>
        <end position="365"/>
    </location>
</feature>
<comment type="caution">
    <text evidence="2">The sequence shown here is derived from an EMBL/GenBank/DDBJ whole genome shotgun (WGS) entry which is preliminary data.</text>
</comment>
<evidence type="ECO:0000313" key="3">
    <source>
        <dbReference type="Proteomes" id="UP000031433"/>
    </source>
</evidence>
<dbReference type="Proteomes" id="UP000031433">
    <property type="component" value="Unassembled WGS sequence"/>
</dbReference>
<organism evidence="2 3">
    <name type="scientific">Geobacter soli</name>
    <dbReference type="NCBI Taxonomy" id="1510391"/>
    <lineage>
        <taxon>Bacteria</taxon>
        <taxon>Pseudomonadati</taxon>
        <taxon>Thermodesulfobacteriota</taxon>
        <taxon>Desulfuromonadia</taxon>
        <taxon>Geobacterales</taxon>
        <taxon>Geobacteraceae</taxon>
        <taxon>Geobacter</taxon>
    </lineage>
</organism>
<proteinExistence type="predicted"/>
<dbReference type="InterPro" id="IPR007294">
    <property type="entry name" value="DUF401"/>
</dbReference>
<sequence>MNDLLRTLAVLVVVVFLLRRTMHLGLVMLIGAATLALLYLTPPLDFLAGAWVALASPNALEMTATLIFTMIMENILRSTGTLKRMVESLSEVFPDARFIMASMPAMIGMLPSPGGAVFSAPMVSEAASRLSIPADQKAFVNYWYRHIWEYVSPLYPGIILVAGLAHIPYQKIVLANLPYALSVVLWGCVFAFAGVGPTPAGSSTSVGRGKALRMFLAAVSPIMAALVLVVVFRVNPVPAMGGVTVLMYLAHRYSPAAIVRSLRESISPKAMTLVFGIMIFQETLRLTGALDGISRFFAESGLPAVLIITVIPFLAGVMTGLTVAFVGITFPILMPLMGGDAPSLGLLSLAFGSGFTGVMISPVHLCLVLTREYFGADMSRVYHRLWIPQALVLAAAMVPVYIFQ</sequence>
<keyword evidence="1" id="KW-0812">Transmembrane</keyword>